<feature type="region of interest" description="Disordered" evidence="1">
    <location>
        <begin position="39"/>
        <end position="58"/>
    </location>
</feature>
<gene>
    <name evidence="2" type="ORF">JOQ06_014064</name>
</gene>
<organism evidence="2 3">
    <name type="scientific">Pogonophryne albipinna</name>
    <dbReference type="NCBI Taxonomy" id="1090488"/>
    <lineage>
        <taxon>Eukaryota</taxon>
        <taxon>Metazoa</taxon>
        <taxon>Chordata</taxon>
        <taxon>Craniata</taxon>
        <taxon>Vertebrata</taxon>
        <taxon>Euteleostomi</taxon>
        <taxon>Actinopterygii</taxon>
        <taxon>Neopterygii</taxon>
        <taxon>Teleostei</taxon>
        <taxon>Neoteleostei</taxon>
        <taxon>Acanthomorphata</taxon>
        <taxon>Eupercaria</taxon>
        <taxon>Perciformes</taxon>
        <taxon>Notothenioidei</taxon>
        <taxon>Pogonophryne</taxon>
    </lineage>
</organism>
<feature type="non-terminal residue" evidence="2">
    <location>
        <position position="97"/>
    </location>
</feature>
<protein>
    <submittedName>
        <fullName evidence="2">Uncharacterized protein</fullName>
    </submittedName>
</protein>
<sequence length="97" mass="10578">MKTASRAPQPCSPPLVTMRRYTPGVYPFLFPSIISSLPPSPQRLQIQPTSSSGSTPSPAAADGFFEMCSVQAKLMVFDYPDVGGERAMDNRQLVENQ</sequence>
<evidence type="ECO:0000256" key="1">
    <source>
        <dbReference type="SAM" id="MobiDB-lite"/>
    </source>
</evidence>
<keyword evidence="3" id="KW-1185">Reference proteome</keyword>
<reference evidence="2" key="1">
    <citation type="submission" date="2022-11" db="EMBL/GenBank/DDBJ databases">
        <title>Chromosome-level genome of Pogonophryne albipinna.</title>
        <authorList>
            <person name="Jo E."/>
        </authorList>
    </citation>
    <scope>NUCLEOTIDE SEQUENCE</scope>
    <source>
        <strain evidence="2">SGF0006</strain>
        <tissue evidence="2">Muscle</tissue>
    </source>
</reference>
<evidence type="ECO:0000313" key="2">
    <source>
        <dbReference type="EMBL" id="KAJ4923475.1"/>
    </source>
</evidence>
<proteinExistence type="predicted"/>
<comment type="caution">
    <text evidence="2">The sequence shown here is derived from an EMBL/GenBank/DDBJ whole genome shotgun (WGS) entry which is preliminary data.</text>
</comment>
<dbReference type="Proteomes" id="UP001219934">
    <property type="component" value="Unassembled WGS sequence"/>
</dbReference>
<evidence type="ECO:0000313" key="3">
    <source>
        <dbReference type="Proteomes" id="UP001219934"/>
    </source>
</evidence>
<dbReference type="EMBL" id="JAPTMU010000031">
    <property type="protein sequence ID" value="KAJ4923475.1"/>
    <property type="molecule type" value="Genomic_DNA"/>
</dbReference>
<name>A0AAD6F7F2_9TELE</name>
<dbReference type="AlphaFoldDB" id="A0AAD6F7F2"/>
<accession>A0AAD6F7F2</accession>